<dbReference type="EMBL" id="QMEY01000018">
    <property type="protein sequence ID" value="RBQ16224.1"/>
    <property type="molecule type" value="Genomic_DNA"/>
</dbReference>
<dbReference type="InterPro" id="IPR001647">
    <property type="entry name" value="HTH_TetR"/>
</dbReference>
<evidence type="ECO:0000256" key="1">
    <source>
        <dbReference type="ARBA" id="ARBA00023015"/>
    </source>
</evidence>
<dbReference type="Proteomes" id="UP000253303">
    <property type="component" value="Unassembled WGS sequence"/>
</dbReference>
<dbReference type="InterPro" id="IPR004111">
    <property type="entry name" value="Repressor_TetR_C"/>
</dbReference>
<keyword evidence="7" id="KW-1185">Reference proteome</keyword>
<dbReference type="PANTHER" id="PTHR30055">
    <property type="entry name" value="HTH-TYPE TRANSCRIPTIONAL REGULATOR RUTR"/>
    <property type="match status" value="1"/>
</dbReference>
<evidence type="ECO:0000256" key="4">
    <source>
        <dbReference type="PROSITE-ProRule" id="PRU00335"/>
    </source>
</evidence>
<name>A0A366LSD2_9ACTN</name>
<keyword evidence="1" id="KW-0805">Transcription regulation</keyword>
<dbReference type="GO" id="GO:0000976">
    <property type="term" value="F:transcription cis-regulatory region binding"/>
    <property type="evidence" value="ECO:0007669"/>
    <property type="project" value="TreeGrafter"/>
</dbReference>
<dbReference type="RefSeq" id="WP_113984545.1">
    <property type="nucleotide sequence ID" value="NZ_QMEY01000018.1"/>
</dbReference>
<dbReference type="GO" id="GO:0045892">
    <property type="term" value="P:negative regulation of DNA-templated transcription"/>
    <property type="evidence" value="ECO:0007669"/>
    <property type="project" value="InterPro"/>
</dbReference>
<dbReference type="AlphaFoldDB" id="A0A366LSD2"/>
<dbReference type="Gene3D" id="1.10.357.10">
    <property type="entry name" value="Tetracycline Repressor, domain 2"/>
    <property type="match status" value="1"/>
</dbReference>
<dbReference type="Pfam" id="PF00440">
    <property type="entry name" value="TetR_N"/>
    <property type="match status" value="1"/>
</dbReference>
<gene>
    <name evidence="6" type="ORF">DP939_31965</name>
</gene>
<dbReference type="InterPro" id="IPR050109">
    <property type="entry name" value="HTH-type_TetR-like_transc_reg"/>
</dbReference>
<sequence length="235" mass="25538">MPPRSKAPISRRDRPAKPALTRQGIVATAVTILRAEGLAKVTMRRLAKELDTGPASLYVYVANTDELHAAMLDELLGEVDLDAAAHGGDWRERLAGVLTSYTFMLFAHPELARAALAARPSGEHYLRLLERLLSLLDEGGVPPAQAAWGVDTLLQAATATAAETSARAQSPHADQEWDALSEALHGADERTHPHLHALAAHLLGGTPQQRLSWHFRMLINGIAHTPVGDRAEYRR</sequence>
<proteinExistence type="predicted"/>
<dbReference type="SUPFAM" id="SSF48498">
    <property type="entry name" value="Tetracyclin repressor-like, C-terminal domain"/>
    <property type="match status" value="1"/>
</dbReference>
<keyword evidence="2 4" id="KW-0238">DNA-binding</keyword>
<dbReference type="PANTHER" id="PTHR30055:SF151">
    <property type="entry name" value="TRANSCRIPTIONAL REGULATORY PROTEIN"/>
    <property type="match status" value="1"/>
</dbReference>
<reference evidence="6 7" key="1">
    <citation type="submission" date="2018-06" db="EMBL/GenBank/DDBJ databases">
        <title>Sphaerisporangium craniellae sp. nov., isolated from a marine sponge in the South China Sea.</title>
        <authorList>
            <person name="Li L."/>
        </authorList>
    </citation>
    <scope>NUCLEOTIDE SEQUENCE [LARGE SCALE GENOMIC DNA]</scope>
    <source>
        <strain evidence="6 7">LHW63015</strain>
    </source>
</reference>
<organism evidence="6 7">
    <name type="scientific">Spongiactinospora rosea</name>
    <dbReference type="NCBI Taxonomy" id="2248750"/>
    <lineage>
        <taxon>Bacteria</taxon>
        <taxon>Bacillati</taxon>
        <taxon>Actinomycetota</taxon>
        <taxon>Actinomycetes</taxon>
        <taxon>Streptosporangiales</taxon>
        <taxon>Streptosporangiaceae</taxon>
        <taxon>Spongiactinospora</taxon>
    </lineage>
</organism>
<evidence type="ECO:0000256" key="3">
    <source>
        <dbReference type="ARBA" id="ARBA00023163"/>
    </source>
</evidence>
<dbReference type="InterPro" id="IPR009057">
    <property type="entry name" value="Homeodomain-like_sf"/>
</dbReference>
<evidence type="ECO:0000313" key="7">
    <source>
        <dbReference type="Proteomes" id="UP000253303"/>
    </source>
</evidence>
<dbReference type="Pfam" id="PF02909">
    <property type="entry name" value="TetR_C_1"/>
    <property type="match status" value="1"/>
</dbReference>
<accession>A0A366LSD2</accession>
<evidence type="ECO:0000259" key="5">
    <source>
        <dbReference type="PROSITE" id="PS50977"/>
    </source>
</evidence>
<evidence type="ECO:0000256" key="2">
    <source>
        <dbReference type="ARBA" id="ARBA00023125"/>
    </source>
</evidence>
<protein>
    <submittedName>
        <fullName evidence="6">TetR/AcrR family transcriptional regulator</fullName>
    </submittedName>
</protein>
<dbReference type="PROSITE" id="PS50977">
    <property type="entry name" value="HTH_TETR_2"/>
    <property type="match status" value="1"/>
</dbReference>
<comment type="caution">
    <text evidence="6">The sequence shown here is derived from an EMBL/GenBank/DDBJ whole genome shotgun (WGS) entry which is preliminary data.</text>
</comment>
<keyword evidence="3" id="KW-0804">Transcription</keyword>
<dbReference type="GO" id="GO:0003700">
    <property type="term" value="F:DNA-binding transcription factor activity"/>
    <property type="evidence" value="ECO:0007669"/>
    <property type="project" value="TreeGrafter"/>
</dbReference>
<feature type="domain" description="HTH tetR-type" evidence="5">
    <location>
        <begin position="19"/>
        <end position="79"/>
    </location>
</feature>
<dbReference type="InterPro" id="IPR036271">
    <property type="entry name" value="Tet_transcr_reg_TetR-rel_C_sf"/>
</dbReference>
<feature type="DNA-binding region" description="H-T-H motif" evidence="4">
    <location>
        <begin position="42"/>
        <end position="61"/>
    </location>
</feature>
<evidence type="ECO:0000313" key="6">
    <source>
        <dbReference type="EMBL" id="RBQ16224.1"/>
    </source>
</evidence>
<dbReference type="SUPFAM" id="SSF46689">
    <property type="entry name" value="Homeodomain-like"/>
    <property type="match status" value="1"/>
</dbReference>
<dbReference type="OrthoDB" id="2570341at2"/>